<dbReference type="Pfam" id="PF07732">
    <property type="entry name" value="Cu-oxidase_3"/>
    <property type="match status" value="1"/>
</dbReference>
<evidence type="ECO:0000313" key="9">
    <source>
        <dbReference type="EMBL" id="KAF9062908.1"/>
    </source>
</evidence>
<dbReference type="InterPro" id="IPR001117">
    <property type="entry name" value="Cu-oxidase_2nd"/>
</dbReference>
<dbReference type="CDD" id="cd13903">
    <property type="entry name" value="CuRO_3_Tv-LCC_like"/>
    <property type="match status" value="1"/>
</dbReference>
<feature type="domain" description="Plastocyanin-like" evidence="6">
    <location>
        <begin position="188"/>
        <end position="307"/>
    </location>
</feature>
<evidence type="ECO:0000313" key="10">
    <source>
        <dbReference type="Proteomes" id="UP000772434"/>
    </source>
</evidence>
<evidence type="ECO:0000256" key="2">
    <source>
        <dbReference type="ARBA" id="ARBA00023008"/>
    </source>
</evidence>
<evidence type="ECO:0000259" key="7">
    <source>
        <dbReference type="Pfam" id="PF07731"/>
    </source>
</evidence>
<name>A0A9P5PGE8_9AGAR</name>
<dbReference type="FunFam" id="2.60.40.420:FF:000045">
    <property type="entry name" value="Laccase 2"/>
    <property type="match status" value="1"/>
</dbReference>
<evidence type="ECO:0000256" key="1">
    <source>
        <dbReference type="ARBA" id="ARBA00010609"/>
    </source>
</evidence>
<feature type="domain" description="Plastocyanin-like" evidence="7">
    <location>
        <begin position="382"/>
        <end position="503"/>
    </location>
</feature>
<dbReference type="EMBL" id="JADNRY010000159">
    <property type="protein sequence ID" value="KAF9062908.1"/>
    <property type="molecule type" value="Genomic_DNA"/>
</dbReference>
<organism evidence="9 10">
    <name type="scientific">Rhodocollybia butyracea</name>
    <dbReference type="NCBI Taxonomy" id="206335"/>
    <lineage>
        <taxon>Eukaryota</taxon>
        <taxon>Fungi</taxon>
        <taxon>Dikarya</taxon>
        <taxon>Basidiomycota</taxon>
        <taxon>Agaricomycotina</taxon>
        <taxon>Agaricomycetes</taxon>
        <taxon>Agaricomycetidae</taxon>
        <taxon>Agaricales</taxon>
        <taxon>Marasmiineae</taxon>
        <taxon>Omphalotaceae</taxon>
        <taxon>Rhodocollybia</taxon>
    </lineage>
</organism>
<reference evidence="9" key="1">
    <citation type="submission" date="2020-11" db="EMBL/GenBank/DDBJ databases">
        <authorList>
            <consortium name="DOE Joint Genome Institute"/>
            <person name="Ahrendt S."/>
            <person name="Riley R."/>
            <person name="Andreopoulos W."/>
            <person name="Labutti K."/>
            <person name="Pangilinan J."/>
            <person name="Ruiz-Duenas F.J."/>
            <person name="Barrasa J.M."/>
            <person name="Sanchez-Garcia M."/>
            <person name="Camarero S."/>
            <person name="Miyauchi S."/>
            <person name="Serrano A."/>
            <person name="Linde D."/>
            <person name="Babiker R."/>
            <person name="Drula E."/>
            <person name="Ayuso-Fernandez I."/>
            <person name="Pacheco R."/>
            <person name="Padilla G."/>
            <person name="Ferreira P."/>
            <person name="Barriuso J."/>
            <person name="Kellner H."/>
            <person name="Castanera R."/>
            <person name="Alfaro M."/>
            <person name="Ramirez L."/>
            <person name="Pisabarro A.G."/>
            <person name="Kuo A."/>
            <person name="Tritt A."/>
            <person name="Lipzen A."/>
            <person name="He G."/>
            <person name="Yan M."/>
            <person name="Ng V."/>
            <person name="Cullen D."/>
            <person name="Martin F."/>
            <person name="Rosso M.-N."/>
            <person name="Henrissat B."/>
            <person name="Hibbett D."/>
            <person name="Martinez A.T."/>
            <person name="Grigoriev I.V."/>
        </authorList>
    </citation>
    <scope>NUCLEOTIDE SEQUENCE</scope>
    <source>
        <strain evidence="9">AH 40177</strain>
    </source>
</reference>
<dbReference type="SUPFAM" id="SSF49503">
    <property type="entry name" value="Cupredoxins"/>
    <property type="match status" value="3"/>
</dbReference>
<feature type="domain" description="Plastocyanin-like" evidence="8">
    <location>
        <begin position="36"/>
        <end position="149"/>
    </location>
</feature>
<sequence length="540" mass="58332">MIGSAVLFALFGGALAQTPPVFPAVTDLRIKNAFLAPDGFNRSFVTAEGIIPGPTISGNKGDTFKINLINELTNGTMILSTSIHWHGIFQETTNWADGPFVNQCPIAANNSFLYEFTVPDQAGTFWYHSHLATQYCDQLRGGLVVYDREHDALAHLYDVDDGTTIIHVGPLFVDVPAPFIPTGSSVVEAGMINSFGRNWFTQDPTPLTVINVKHGLRYRFRLIHSGCDQPFNVSIDFHTFQVIEADGIEHEPVVADAVQIFVAQRYSLVMAANQSVDNYWIKSNDAGASGTAGFANGINSAILRYLGAPDKEPTRNQAVIGQNTLNEFDLHPLVNARAPGPATVDGADVNLNLQLFWTVGGNGDIGTTEQGNFFFVNGVRFFPPTVPVLLQIISGARTAQELLPTGSVYALPLNSTIQISFNTSQVFQHGGPHPFHLHGHAFSGIRVAGSDVYNFENPVQRDVISTGAPGDNVTIRFFTDNAGPCDHIDWHLEGGFAIVLAEGTAETTARNPTPEDWDQLCPIYDALTPAQLGGAGGPTT</sequence>
<dbReference type="InterPro" id="IPR008972">
    <property type="entry name" value="Cupredoxin"/>
</dbReference>
<dbReference type="OrthoDB" id="2121828at2759"/>
<evidence type="ECO:0000256" key="5">
    <source>
        <dbReference type="SAM" id="SignalP"/>
    </source>
</evidence>
<keyword evidence="2" id="KW-0186">Copper</keyword>
<gene>
    <name evidence="9" type="ORF">BDP27DRAFT_1336000</name>
</gene>
<protein>
    <submittedName>
        <fullName evidence="9">Laccase lcc6</fullName>
    </submittedName>
</protein>
<dbReference type="GO" id="GO:0005507">
    <property type="term" value="F:copper ion binding"/>
    <property type="evidence" value="ECO:0007669"/>
    <property type="project" value="InterPro"/>
</dbReference>
<feature type="signal peptide" evidence="5">
    <location>
        <begin position="1"/>
        <end position="16"/>
    </location>
</feature>
<keyword evidence="5" id="KW-0732">Signal</keyword>
<evidence type="ECO:0000256" key="4">
    <source>
        <dbReference type="ARBA" id="ARBA00023180"/>
    </source>
</evidence>
<keyword evidence="3" id="KW-1015">Disulfide bond</keyword>
<dbReference type="InterPro" id="IPR011707">
    <property type="entry name" value="Cu-oxidase-like_N"/>
</dbReference>
<feature type="non-terminal residue" evidence="9">
    <location>
        <position position="1"/>
    </location>
</feature>
<accession>A0A9P5PGE8</accession>
<dbReference type="AlphaFoldDB" id="A0A9P5PGE8"/>
<comment type="similarity">
    <text evidence="1">Belongs to the multicopper oxidase family.</text>
</comment>
<feature type="chain" id="PRO_5040299381" evidence="5">
    <location>
        <begin position="17"/>
        <end position="540"/>
    </location>
</feature>
<evidence type="ECO:0000256" key="3">
    <source>
        <dbReference type="ARBA" id="ARBA00023157"/>
    </source>
</evidence>
<comment type="caution">
    <text evidence="9">The sequence shown here is derived from an EMBL/GenBank/DDBJ whole genome shotgun (WGS) entry which is preliminary data.</text>
</comment>
<dbReference type="PANTHER" id="PTHR11709:SF511">
    <property type="entry name" value="LACCASE"/>
    <property type="match status" value="1"/>
</dbReference>
<evidence type="ECO:0000259" key="8">
    <source>
        <dbReference type="Pfam" id="PF07732"/>
    </source>
</evidence>
<keyword evidence="10" id="KW-1185">Reference proteome</keyword>
<dbReference type="Pfam" id="PF07731">
    <property type="entry name" value="Cu-oxidase_2"/>
    <property type="match status" value="1"/>
</dbReference>
<dbReference type="Pfam" id="PF00394">
    <property type="entry name" value="Cu-oxidase"/>
    <property type="match status" value="1"/>
</dbReference>
<dbReference type="InterPro" id="IPR011706">
    <property type="entry name" value="Cu-oxidase_C"/>
</dbReference>
<dbReference type="PANTHER" id="PTHR11709">
    <property type="entry name" value="MULTI-COPPER OXIDASE"/>
    <property type="match status" value="1"/>
</dbReference>
<proteinExistence type="inferred from homology"/>
<dbReference type="GO" id="GO:0016491">
    <property type="term" value="F:oxidoreductase activity"/>
    <property type="evidence" value="ECO:0007669"/>
    <property type="project" value="InterPro"/>
</dbReference>
<keyword evidence="4" id="KW-0325">Glycoprotein</keyword>
<dbReference type="InterPro" id="IPR045087">
    <property type="entry name" value="Cu-oxidase_fam"/>
</dbReference>
<dbReference type="Proteomes" id="UP000772434">
    <property type="component" value="Unassembled WGS sequence"/>
</dbReference>
<dbReference type="Gene3D" id="2.60.40.420">
    <property type="entry name" value="Cupredoxins - blue copper proteins"/>
    <property type="match status" value="3"/>
</dbReference>
<evidence type="ECO:0000259" key="6">
    <source>
        <dbReference type="Pfam" id="PF00394"/>
    </source>
</evidence>